<dbReference type="GO" id="GO:0016020">
    <property type="term" value="C:membrane"/>
    <property type="evidence" value="ECO:0007669"/>
    <property type="project" value="UniProtKB-SubCell"/>
</dbReference>
<evidence type="ECO:0000256" key="1">
    <source>
        <dbReference type="ARBA" id="ARBA00004141"/>
    </source>
</evidence>
<dbReference type="KEGG" id="tpro:Ga0080559_TMP1570"/>
<keyword evidence="2 5" id="KW-0812">Transmembrane</keyword>
<protein>
    <submittedName>
        <fullName evidence="6">DoxX-like family protein</fullName>
    </submittedName>
</protein>
<evidence type="ECO:0000313" key="6">
    <source>
        <dbReference type="EMBL" id="APX22366.1"/>
    </source>
</evidence>
<evidence type="ECO:0000256" key="5">
    <source>
        <dbReference type="SAM" id="Phobius"/>
    </source>
</evidence>
<dbReference type="STRING" id="1229727.Ga0080559_TMP1570"/>
<keyword evidence="4 5" id="KW-0472">Membrane</keyword>
<sequence length="119" mass="12729">MSTFPWRHVLPGALAAFFLLGGTLNIFASPEIRADYDRWGYPGWFPYLTAALEWTAAVLIAIPRTRLAGHVLGAGVMGAAALTVLLHGEFSHAIPPLVVLALLGLSGGWLLRQGNVARP</sequence>
<organism evidence="6 7">
    <name type="scientific">Salipiger profundus</name>
    <dbReference type="NCBI Taxonomy" id="1229727"/>
    <lineage>
        <taxon>Bacteria</taxon>
        <taxon>Pseudomonadati</taxon>
        <taxon>Pseudomonadota</taxon>
        <taxon>Alphaproteobacteria</taxon>
        <taxon>Rhodobacterales</taxon>
        <taxon>Roseobacteraceae</taxon>
        <taxon>Salipiger</taxon>
    </lineage>
</organism>
<evidence type="ECO:0000313" key="7">
    <source>
        <dbReference type="Proteomes" id="UP000186559"/>
    </source>
</evidence>
<dbReference type="Pfam" id="PF13564">
    <property type="entry name" value="DoxX_2"/>
    <property type="match status" value="1"/>
</dbReference>
<dbReference type="Proteomes" id="UP000186559">
    <property type="component" value="Chromosome"/>
</dbReference>
<dbReference type="RefSeq" id="WP_017467183.1">
    <property type="nucleotide sequence ID" value="NZ_BMEW01000011.1"/>
</dbReference>
<feature type="transmembrane region" description="Helical" evidence="5">
    <location>
        <begin position="67"/>
        <end position="87"/>
    </location>
</feature>
<gene>
    <name evidence="6" type="ORF">Ga0080559_TMP1570</name>
</gene>
<accession>A0A1U7D2R3</accession>
<dbReference type="AlphaFoldDB" id="A0A1U7D2R3"/>
<name>A0A1U7D2R3_9RHOB</name>
<keyword evidence="3 5" id="KW-1133">Transmembrane helix</keyword>
<keyword evidence="7" id="KW-1185">Reference proteome</keyword>
<dbReference type="InterPro" id="IPR032808">
    <property type="entry name" value="DoxX"/>
</dbReference>
<dbReference type="OrthoDB" id="7595779at2"/>
<evidence type="ECO:0000256" key="3">
    <source>
        <dbReference type="ARBA" id="ARBA00022989"/>
    </source>
</evidence>
<reference evidence="6 7" key="1">
    <citation type="submission" date="2016-03" db="EMBL/GenBank/DDBJ databases">
        <title>Deep-sea bacteria in the southern Pacific.</title>
        <authorList>
            <person name="Tang K."/>
        </authorList>
    </citation>
    <scope>NUCLEOTIDE SEQUENCE [LARGE SCALE GENOMIC DNA]</scope>
    <source>
        <strain evidence="6 7">JLT2016</strain>
    </source>
</reference>
<dbReference type="EMBL" id="CP014796">
    <property type="protein sequence ID" value="APX22366.1"/>
    <property type="molecule type" value="Genomic_DNA"/>
</dbReference>
<evidence type="ECO:0000256" key="2">
    <source>
        <dbReference type="ARBA" id="ARBA00022692"/>
    </source>
</evidence>
<comment type="subcellular location">
    <subcellularLocation>
        <location evidence="1">Membrane</location>
        <topology evidence="1">Multi-pass membrane protein</topology>
    </subcellularLocation>
</comment>
<evidence type="ECO:0000256" key="4">
    <source>
        <dbReference type="ARBA" id="ARBA00023136"/>
    </source>
</evidence>
<proteinExistence type="predicted"/>
<feature type="transmembrane region" description="Helical" evidence="5">
    <location>
        <begin position="93"/>
        <end position="111"/>
    </location>
</feature>
<feature type="transmembrane region" description="Helical" evidence="5">
    <location>
        <begin position="44"/>
        <end position="62"/>
    </location>
</feature>